<evidence type="ECO:0000313" key="9">
    <source>
        <dbReference type="EMBL" id="NWE82694.1"/>
    </source>
</evidence>
<evidence type="ECO:0000256" key="1">
    <source>
        <dbReference type="ARBA" id="ARBA00004651"/>
    </source>
</evidence>
<evidence type="ECO:0000256" key="5">
    <source>
        <dbReference type="ARBA" id="ARBA00023136"/>
    </source>
</evidence>
<dbReference type="Proteomes" id="UP000590218">
    <property type="component" value="Unassembled WGS sequence"/>
</dbReference>
<dbReference type="Pfam" id="PF13567">
    <property type="entry name" value="DUF4131"/>
    <property type="match status" value="1"/>
</dbReference>
<dbReference type="InterPro" id="IPR025405">
    <property type="entry name" value="DUF4131"/>
</dbReference>
<dbReference type="RefSeq" id="WP_178929129.1">
    <property type="nucleotide sequence ID" value="NZ_JACARL010000059.1"/>
</dbReference>
<dbReference type="PANTHER" id="PTHR30619:SF1">
    <property type="entry name" value="RECOMBINATION PROTEIN 2"/>
    <property type="match status" value="1"/>
</dbReference>
<evidence type="ECO:0000259" key="7">
    <source>
        <dbReference type="Pfam" id="PF03772"/>
    </source>
</evidence>
<organism evidence="9 10">
    <name type="scientific">Pseudomonas edaphica</name>
    <dbReference type="NCBI Taxonomy" id="2006980"/>
    <lineage>
        <taxon>Bacteria</taxon>
        <taxon>Pseudomonadati</taxon>
        <taxon>Pseudomonadota</taxon>
        <taxon>Gammaproteobacteria</taxon>
        <taxon>Pseudomonadales</taxon>
        <taxon>Pseudomonadaceae</taxon>
        <taxon>Pseudomonas</taxon>
    </lineage>
</organism>
<dbReference type="Pfam" id="PF03772">
    <property type="entry name" value="Competence"/>
    <property type="match status" value="1"/>
</dbReference>
<evidence type="ECO:0000313" key="10">
    <source>
        <dbReference type="Proteomes" id="UP000590218"/>
    </source>
</evidence>
<evidence type="ECO:0000256" key="2">
    <source>
        <dbReference type="ARBA" id="ARBA00022475"/>
    </source>
</evidence>
<feature type="domain" description="ComEC/Rec2-related protein" evidence="7">
    <location>
        <begin position="194"/>
        <end position="281"/>
    </location>
</feature>
<evidence type="ECO:0000256" key="3">
    <source>
        <dbReference type="ARBA" id="ARBA00022692"/>
    </source>
</evidence>
<gene>
    <name evidence="9" type="ORF">HX795_11340</name>
</gene>
<evidence type="ECO:0000256" key="4">
    <source>
        <dbReference type="ARBA" id="ARBA00022989"/>
    </source>
</evidence>
<dbReference type="AlphaFoldDB" id="A0A7Y8FPD7"/>
<feature type="transmembrane region" description="Helical" evidence="6">
    <location>
        <begin position="42"/>
        <end position="59"/>
    </location>
</feature>
<accession>A0A7Y8FPD7</accession>
<feature type="transmembrane region" description="Helical" evidence="6">
    <location>
        <begin position="218"/>
        <end position="240"/>
    </location>
</feature>
<comment type="subcellular location">
    <subcellularLocation>
        <location evidence="1">Cell membrane</location>
        <topology evidence="1">Multi-pass membrane protein</topology>
    </subcellularLocation>
</comment>
<dbReference type="InterPro" id="IPR004477">
    <property type="entry name" value="ComEC_N"/>
</dbReference>
<dbReference type="PANTHER" id="PTHR30619">
    <property type="entry name" value="DNA INTERNALIZATION/COMPETENCE PROTEIN COMEC/REC2"/>
    <property type="match status" value="1"/>
</dbReference>
<name>A0A7Y8FPD7_9PSED</name>
<keyword evidence="4 6" id="KW-1133">Transmembrane helix</keyword>
<keyword evidence="5 6" id="KW-0472">Membrane</keyword>
<keyword evidence="3 6" id="KW-0812">Transmembrane</keyword>
<dbReference type="EMBL" id="JACARL010000059">
    <property type="protein sequence ID" value="NWE82694.1"/>
    <property type="molecule type" value="Genomic_DNA"/>
</dbReference>
<dbReference type="InterPro" id="IPR052159">
    <property type="entry name" value="Competence_DNA_uptake"/>
</dbReference>
<comment type="caution">
    <text evidence="9">The sequence shown here is derived from an EMBL/GenBank/DDBJ whole genome shotgun (WGS) entry which is preliminary data.</text>
</comment>
<feature type="non-terminal residue" evidence="9">
    <location>
        <position position="281"/>
    </location>
</feature>
<evidence type="ECO:0000259" key="8">
    <source>
        <dbReference type="Pfam" id="PF13567"/>
    </source>
</evidence>
<protein>
    <submittedName>
        <fullName evidence="9">ComEC/Rec2 family competence protein</fullName>
    </submittedName>
</protein>
<keyword evidence="2" id="KW-1003">Cell membrane</keyword>
<proteinExistence type="predicted"/>
<evidence type="ECO:0000256" key="6">
    <source>
        <dbReference type="SAM" id="Phobius"/>
    </source>
</evidence>
<sequence>MFAFGLGLLSLRFLPALPATTWLLAMLVVALMLLPFRTYPLAFLLLGVSWACMSAQWALDDRLRPALDGQTRWVEGRVIGLPQNTSTGVRFELTDSRSRKGRLPKRIRLSWHNGPQVNSGERWRLAVTLKRPAGLLNFQGFDYEAWLLAQRIGATGSVKDGQRLAPARHAWRDSVRQRLLAVDAQGREAGLAALVLGDGSGLATEDWRVLQDTGTVHLLVISGQHIGLLAGLIYALVAGLARYGCWPRALPWLPWACGLAFAAALGYGLLAGFGVPVQRAC</sequence>
<feature type="domain" description="DUF4131" evidence="8">
    <location>
        <begin position="16"/>
        <end position="163"/>
    </location>
</feature>
<feature type="transmembrane region" description="Helical" evidence="6">
    <location>
        <begin position="252"/>
        <end position="275"/>
    </location>
</feature>
<reference evidence="9 10" key="1">
    <citation type="submission" date="2020-04" db="EMBL/GenBank/DDBJ databases">
        <title>Molecular characterization of pseudomonads from Agaricus bisporus reveal novel blotch 2 pathogens in Western Europe.</title>
        <authorList>
            <person name="Taparia T."/>
            <person name="Krijger M."/>
            <person name="Haynes E."/>
            <person name="Elpinstone J.G."/>
            <person name="Noble R."/>
            <person name="Van Der Wolf J."/>
        </authorList>
    </citation>
    <scope>NUCLEOTIDE SEQUENCE [LARGE SCALE GENOMIC DNA]</scope>
    <source>
        <strain evidence="9 10">K6002</strain>
    </source>
</reference>
<dbReference type="GO" id="GO:0005886">
    <property type="term" value="C:plasma membrane"/>
    <property type="evidence" value="ECO:0007669"/>
    <property type="project" value="UniProtKB-SubCell"/>
</dbReference>